<dbReference type="AlphaFoldDB" id="A0A7V1LNF1"/>
<evidence type="ECO:0000259" key="3">
    <source>
        <dbReference type="PROSITE" id="PS50904"/>
    </source>
</evidence>
<dbReference type="Pfam" id="PF01380">
    <property type="entry name" value="SIS"/>
    <property type="match status" value="1"/>
</dbReference>
<dbReference type="InterPro" id="IPR006797">
    <property type="entry name" value="PRELI/MSF1_dom"/>
</dbReference>
<organism evidence="5">
    <name type="scientific">Caldithrix abyssi</name>
    <dbReference type="NCBI Taxonomy" id="187145"/>
    <lineage>
        <taxon>Bacteria</taxon>
        <taxon>Pseudomonadati</taxon>
        <taxon>Calditrichota</taxon>
        <taxon>Calditrichia</taxon>
        <taxon>Calditrichales</taxon>
        <taxon>Calditrichaceae</taxon>
        <taxon>Caldithrix</taxon>
    </lineage>
</organism>
<dbReference type="Proteomes" id="UP000886005">
    <property type="component" value="Unassembled WGS sequence"/>
</dbReference>
<evidence type="ECO:0000256" key="1">
    <source>
        <dbReference type="ARBA" id="ARBA00010523"/>
    </source>
</evidence>
<dbReference type="GO" id="GO:0004347">
    <property type="term" value="F:glucose-6-phosphate isomerase activity"/>
    <property type="evidence" value="ECO:0007669"/>
    <property type="project" value="InterPro"/>
</dbReference>
<reference evidence="5" key="1">
    <citation type="journal article" date="2020" name="mSystems">
        <title>Genome- and Community-Level Interaction Insights into Carbon Utilization and Element Cycling Functions of Hydrothermarchaeota in Hydrothermal Sediment.</title>
        <authorList>
            <person name="Zhou Z."/>
            <person name="Liu Y."/>
            <person name="Xu W."/>
            <person name="Pan J."/>
            <person name="Luo Z.H."/>
            <person name="Li M."/>
        </authorList>
    </citation>
    <scope>NUCLEOTIDE SEQUENCE [LARGE SCALE GENOMIC DNA]</scope>
    <source>
        <strain evidence="5">HyVt-456</strain>
    </source>
</reference>
<dbReference type="Gene3D" id="3.40.50.10490">
    <property type="entry name" value="Glucose-6-phosphate isomerase like protein, domain 1"/>
    <property type="match status" value="2"/>
</dbReference>
<comment type="similarity">
    <text evidence="1">Belongs to the PGI/PMI family.</text>
</comment>
<dbReference type="GO" id="GO:0005975">
    <property type="term" value="P:carbohydrate metabolic process"/>
    <property type="evidence" value="ECO:0007669"/>
    <property type="project" value="InterPro"/>
</dbReference>
<dbReference type="InterPro" id="IPR019490">
    <property type="entry name" value="Glu6P/Mann6P_isomerase_C"/>
</dbReference>
<evidence type="ECO:0000259" key="4">
    <source>
        <dbReference type="PROSITE" id="PS51464"/>
    </source>
</evidence>
<keyword evidence="2 5" id="KW-0413">Isomerase</keyword>
<feature type="domain" description="PRELI/MSF1" evidence="3">
    <location>
        <begin position="294"/>
        <end position="346"/>
    </location>
</feature>
<protein>
    <submittedName>
        <fullName evidence="5">Bifunctional phosphoglucose/phosphomannose isomerase</fullName>
    </submittedName>
</protein>
<dbReference type="InterPro" id="IPR035484">
    <property type="entry name" value="SIS_PGI/PMI_1"/>
</dbReference>
<dbReference type="GO" id="GO:0004476">
    <property type="term" value="F:mannose-6-phosphate isomerase activity"/>
    <property type="evidence" value="ECO:0007669"/>
    <property type="project" value="InterPro"/>
</dbReference>
<dbReference type="GO" id="GO:1901135">
    <property type="term" value="P:carbohydrate derivative metabolic process"/>
    <property type="evidence" value="ECO:0007669"/>
    <property type="project" value="InterPro"/>
</dbReference>
<dbReference type="NCBIfam" id="TIGR02128">
    <property type="entry name" value="G6PI_arch"/>
    <property type="match status" value="1"/>
</dbReference>
<sequence length="346" mass="39022">MYTPDKSNFRQFLNDFHSQIDAGKKLSDTAAITIDTDRVNNIVYFGMGGSAIAGDLLKDTLFRQLKVPMSIHRTYHAPAYTNKNSLVIACSYSGNTEEVLSAMKDIKDSGAQVIVISSGGQLSKNALEKNDPVISLPAGYPPRMALGFMFFSLYHTLGRNGLVEEYQEDLSSLSLFVKEEIAKHDATRHSGHILAFELAKTMHHHIPVLYSSSPFLQTISRRWQNQLHENGKVLAFRNVLPEMNHNEIVGWEMELPCMENLMAVFLENENPMPRIKMRITHTIEVIKKSGVPLIEVYSSGETVFEKVFSLIVLGDWVSYYIALLNKKDPMHIANIDYLKQQLAQAN</sequence>
<dbReference type="CDD" id="cd05017">
    <property type="entry name" value="SIS_PGI_PMI_1"/>
    <property type="match status" value="1"/>
</dbReference>
<feature type="domain" description="SIS" evidence="4">
    <location>
        <begin position="30"/>
        <end position="181"/>
    </location>
</feature>
<dbReference type="SUPFAM" id="SSF53697">
    <property type="entry name" value="SIS domain"/>
    <property type="match status" value="1"/>
</dbReference>
<comment type="caution">
    <text evidence="5">The sequence shown here is derived from an EMBL/GenBank/DDBJ whole genome shotgun (WGS) entry which is preliminary data.</text>
</comment>
<gene>
    <name evidence="5" type="ORF">ENJ10_11195</name>
</gene>
<evidence type="ECO:0000313" key="5">
    <source>
        <dbReference type="EMBL" id="HED11243.1"/>
    </source>
</evidence>
<proteinExistence type="inferred from homology"/>
<dbReference type="PROSITE" id="PS51464">
    <property type="entry name" value="SIS"/>
    <property type="match status" value="1"/>
</dbReference>
<dbReference type="PROSITE" id="PS50904">
    <property type="entry name" value="PRELI_MSF1"/>
    <property type="match status" value="1"/>
</dbReference>
<dbReference type="InterPro" id="IPR001347">
    <property type="entry name" value="SIS_dom"/>
</dbReference>
<dbReference type="NCBIfam" id="NF006426">
    <property type="entry name" value="PRK08674.1-6"/>
    <property type="match status" value="1"/>
</dbReference>
<name>A0A7V1LNF1_CALAY</name>
<dbReference type="GO" id="GO:0097367">
    <property type="term" value="F:carbohydrate derivative binding"/>
    <property type="evidence" value="ECO:0007669"/>
    <property type="project" value="InterPro"/>
</dbReference>
<dbReference type="CDD" id="cd05637">
    <property type="entry name" value="SIS_PGI_PMI_2"/>
    <property type="match status" value="1"/>
</dbReference>
<dbReference type="InterPro" id="IPR046348">
    <property type="entry name" value="SIS_dom_sf"/>
</dbReference>
<evidence type="ECO:0000256" key="2">
    <source>
        <dbReference type="ARBA" id="ARBA00023235"/>
    </source>
</evidence>
<accession>A0A7V1LNF1</accession>
<dbReference type="Pfam" id="PF10432">
    <property type="entry name" value="bact-PGI_C"/>
    <property type="match status" value="1"/>
</dbReference>
<dbReference type="EMBL" id="DRLD01000310">
    <property type="protein sequence ID" value="HED11243.1"/>
    <property type="molecule type" value="Genomic_DNA"/>
</dbReference>